<proteinExistence type="predicted"/>
<reference evidence="1 2" key="1">
    <citation type="submission" date="2023-05" db="EMBL/GenBank/DDBJ databases">
        <title>B98-5 Cell Line De Novo Hybrid Assembly: An Optical Mapping Approach.</title>
        <authorList>
            <person name="Kananen K."/>
            <person name="Auerbach J.A."/>
            <person name="Kautto E."/>
            <person name="Blachly J.S."/>
        </authorList>
    </citation>
    <scope>NUCLEOTIDE SEQUENCE [LARGE SCALE GENOMIC DNA]</scope>
    <source>
        <strain evidence="1">B95-8</strain>
        <tissue evidence="1">Cell line</tissue>
    </source>
</reference>
<protein>
    <submittedName>
        <fullName evidence="1">Uncharacterized protein</fullName>
    </submittedName>
</protein>
<dbReference type="EMBL" id="JASSZA010000006">
    <property type="protein sequence ID" value="KAK2108936.1"/>
    <property type="molecule type" value="Genomic_DNA"/>
</dbReference>
<accession>A0ABQ9VIH0</accession>
<dbReference type="Proteomes" id="UP001266305">
    <property type="component" value="Unassembled WGS sequence"/>
</dbReference>
<keyword evidence="2" id="KW-1185">Reference proteome</keyword>
<organism evidence="1 2">
    <name type="scientific">Saguinus oedipus</name>
    <name type="common">Cotton-top tamarin</name>
    <name type="synonym">Oedipomidas oedipus</name>
    <dbReference type="NCBI Taxonomy" id="9490"/>
    <lineage>
        <taxon>Eukaryota</taxon>
        <taxon>Metazoa</taxon>
        <taxon>Chordata</taxon>
        <taxon>Craniata</taxon>
        <taxon>Vertebrata</taxon>
        <taxon>Euteleostomi</taxon>
        <taxon>Mammalia</taxon>
        <taxon>Eutheria</taxon>
        <taxon>Euarchontoglires</taxon>
        <taxon>Primates</taxon>
        <taxon>Haplorrhini</taxon>
        <taxon>Platyrrhini</taxon>
        <taxon>Cebidae</taxon>
        <taxon>Callitrichinae</taxon>
        <taxon>Saguinus</taxon>
    </lineage>
</organism>
<sequence>MPLFTANPFEQDVVGGSDSGYREAKRRERRGGAARYFDVGIFLGATSACR</sequence>
<evidence type="ECO:0000313" key="2">
    <source>
        <dbReference type="Proteomes" id="UP001266305"/>
    </source>
</evidence>
<name>A0ABQ9VIH0_SAGOE</name>
<gene>
    <name evidence="1" type="ORF">P7K49_014101</name>
</gene>
<comment type="caution">
    <text evidence="1">The sequence shown here is derived from an EMBL/GenBank/DDBJ whole genome shotgun (WGS) entry which is preliminary data.</text>
</comment>
<evidence type="ECO:0000313" key="1">
    <source>
        <dbReference type="EMBL" id="KAK2108936.1"/>
    </source>
</evidence>